<reference evidence="1" key="1">
    <citation type="submission" date="2021-06" db="EMBL/GenBank/DDBJ databases">
        <title>Parelaphostrongylus tenuis whole genome reference sequence.</title>
        <authorList>
            <person name="Garwood T.J."/>
            <person name="Larsen P.A."/>
            <person name="Fountain-Jones N.M."/>
            <person name="Garbe J.R."/>
            <person name="Macchietto M.G."/>
            <person name="Kania S.A."/>
            <person name="Gerhold R.W."/>
            <person name="Richards J.E."/>
            <person name="Wolf T.M."/>
        </authorList>
    </citation>
    <scope>NUCLEOTIDE SEQUENCE</scope>
    <source>
        <strain evidence="1">MNPRO001-30</strain>
        <tissue evidence="1">Meninges</tissue>
    </source>
</reference>
<keyword evidence="2" id="KW-1185">Reference proteome</keyword>
<dbReference type="Proteomes" id="UP001196413">
    <property type="component" value="Unassembled WGS sequence"/>
</dbReference>
<accession>A0AAD5QYV8</accession>
<evidence type="ECO:0000313" key="2">
    <source>
        <dbReference type="Proteomes" id="UP001196413"/>
    </source>
</evidence>
<protein>
    <submittedName>
        <fullName evidence="1">Uncharacterized protein</fullName>
    </submittedName>
</protein>
<name>A0AAD5QYV8_PARTN</name>
<comment type="caution">
    <text evidence="1">The sequence shown here is derived from an EMBL/GenBank/DDBJ whole genome shotgun (WGS) entry which is preliminary data.</text>
</comment>
<dbReference type="AlphaFoldDB" id="A0AAD5QYV8"/>
<dbReference type="EMBL" id="JAHQIW010005530">
    <property type="protein sequence ID" value="KAJ1366333.1"/>
    <property type="molecule type" value="Genomic_DNA"/>
</dbReference>
<organism evidence="1 2">
    <name type="scientific">Parelaphostrongylus tenuis</name>
    <name type="common">Meningeal worm</name>
    <dbReference type="NCBI Taxonomy" id="148309"/>
    <lineage>
        <taxon>Eukaryota</taxon>
        <taxon>Metazoa</taxon>
        <taxon>Ecdysozoa</taxon>
        <taxon>Nematoda</taxon>
        <taxon>Chromadorea</taxon>
        <taxon>Rhabditida</taxon>
        <taxon>Rhabditina</taxon>
        <taxon>Rhabditomorpha</taxon>
        <taxon>Strongyloidea</taxon>
        <taxon>Metastrongylidae</taxon>
        <taxon>Parelaphostrongylus</taxon>
    </lineage>
</organism>
<proteinExistence type="predicted"/>
<gene>
    <name evidence="1" type="ORF">KIN20_026971</name>
</gene>
<evidence type="ECO:0000313" key="1">
    <source>
        <dbReference type="EMBL" id="KAJ1366333.1"/>
    </source>
</evidence>
<sequence length="85" mass="9904">MHRMVFRRLKPKSIYGPKVDKRVEQTMKTVEVSEKAKNIRVASLMIMDYYDSARNSTRFPDKFRCSDFVVGVYIPLAEILELSTA</sequence>